<gene>
    <name evidence="1" type="ORF">ABG768_018944</name>
</gene>
<evidence type="ECO:0000313" key="2">
    <source>
        <dbReference type="Proteomes" id="UP001479290"/>
    </source>
</evidence>
<name>A0AAW2AVR8_CULAL</name>
<keyword evidence="2" id="KW-1185">Reference proteome</keyword>
<proteinExistence type="predicted"/>
<protein>
    <submittedName>
        <fullName evidence="1">Uncharacterized protein</fullName>
    </submittedName>
</protein>
<sequence>MGFQKVTWNFLEAGHGKGPADGVGAAIKRQADAIVAQGIDIPNGKVLYEKLRDQPSSVQLMYVTEEEIERMDSVLPEDLITIKGTMQIHQIVSTRPGDISWRVLSCFCSEPQICQCFGLQHVEQPGAQRAQRPESALGPPIPTLKSQDITLLHEGLIGSWCVVRYDGNPYTGLIQDVNSENGALVKTMSRIGKNRWYWPMNDDIIWYQPEDVLRLVPEPQPVTKRHMMLDPLVWEEVLTEFDCE</sequence>
<organism evidence="1 2">
    <name type="scientific">Culter alburnus</name>
    <name type="common">Topmouth culter</name>
    <dbReference type="NCBI Taxonomy" id="194366"/>
    <lineage>
        <taxon>Eukaryota</taxon>
        <taxon>Metazoa</taxon>
        <taxon>Chordata</taxon>
        <taxon>Craniata</taxon>
        <taxon>Vertebrata</taxon>
        <taxon>Euteleostomi</taxon>
        <taxon>Actinopterygii</taxon>
        <taxon>Neopterygii</taxon>
        <taxon>Teleostei</taxon>
        <taxon>Ostariophysi</taxon>
        <taxon>Cypriniformes</taxon>
        <taxon>Xenocyprididae</taxon>
        <taxon>Xenocypridinae</taxon>
        <taxon>Culter</taxon>
    </lineage>
</organism>
<dbReference type="PANTHER" id="PTHR46601:SF1">
    <property type="entry name" value="ADF-H DOMAIN-CONTAINING PROTEIN"/>
    <property type="match status" value="1"/>
</dbReference>
<reference evidence="1 2" key="1">
    <citation type="submission" date="2024-05" db="EMBL/GenBank/DDBJ databases">
        <title>A high-quality chromosomal-level genome assembly of Topmouth culter (Culter alburnus).</title>
        <authorList>
            <person name="Zhao H."/>
        </authorList>
    </citation>
    <scope>NUCLEOTIDE SEQUENCE [LARGE SCALE GENOMIC DNA]</scope>
    <source>
        <strain evidence="1">CATC2023</strain>
        <tissue evidence="1">Muscle</tissue>
    </source>
</reference>
<dbReference type="AlphaFoldDB" id="A0AAW2AVR8"/>
<dbReference type="EMBL" id="JAWDJR010000003">
    <property type="protein sequence ID" value="KAK9977123.1"/>
    <property type="molecule type" value="Genomic_DNA"/>
</dbReference>
<comment type="caution">
    <text evidence="1">The sequence shown here is derived from an EMBL/GenBank/DDBJ whole genome shotgun (WGS) entry which is preliminary data.</text>
</comment>
<evidence type="ECO:0000313" key="1">
    <source>
        <dbReference type="EMBL" id="KAK9977123.1"/>
    </source>
</evidence>
<accession>A0AAW2AVR8</accession>
<dbReference type="Proteomes" id="UP001479290">
    <property type="component" value="Unassembled WGS sequence"/>
</dbReference>
<dbReference type="PANTHER" id="PTHR46601">
    <property type="entry name" value="ULP_PROTEASE DOMAIN-CONTAINING PROTEIN"/>
    <property type="match status" value="1"/>
</dbReference>